<dbReference type="EMBL" id="CAFBQQ010000068">
    <property type="protein sequence ID" value="CAB5063476.1"/>
    <property type="molecule type" value="Genomic_DNA"/>
</dbReference>
<proteinExistence type="predicted"/>
<organism evidence="2">
    <name type="scientific">freshwater metagenome</name>
    <dbReference type="NCBI Taxonomy" id="449393"/>
    <lineage>
        <taxon>unclassified sequences</taxon>
        <taxon>metagenomes</taxon>
        <taxon>ecological metagenomes</taxon>
    </lineage>
</organism>
<gene>
    <name evidence="1" type="ORF">UFOPK2576_00433</name>
    <name evidence="2" type="ORF">UFOPK4358_00532</name>
</gene>
<reference evidence="2" key="1">
    <citation type="submission" date="2020-05" db="EMBL/GenBank/DDBJ databases">
        <authorList>
            <person name="Chiriac C."/>
            <person name="Salcher M."/>
            <person name="Ghai R."/>
            <person name="Kavagutti S V."/>
        </authorList>
    </citation>
    <scope>NUCLEOTIDE SEQUENCE</scope>
</reference>
<evidence type="ECO:0000313" key="1">
    <source>
        <dbReference type="EMBL" id="CAB4691137.1"/>
    </source>
</evidence>
<dbReference type="AlphaFoldDB" id="A0A6J7UEV7"/>
<protein>
    <submittedName>
        <fullName evidence="2">Unannotated protein</fullName>
    </submittedName>
</protein>
<name>A0A6J7UEV7_9ZZZZ</name>
<dbReference type="EMBL" id="CAEZXQ010000043">
    <property type="protein sequence ID" value="CAB4691137.1"/>
    <property type="molecule type" value="Genomic_DNA"/>
</dbReference>
<accession>A0A6J7UEV7</accession>
<sequence length="47" mass="5165">MRPPVNLLVSAVINRAFESAKVLELSTLKLAGFESVFFLPIVTVALY</sequence>
<evidence type="ECO:0000313" key="2">
    <source>
        <dbReference type="EMBL" id="CAB5063476.1"/>
    </source>
</evidence>